<evidence type="ECO:0000256" key="8">
    <source>
        <dbReference type="SAM" id="Phobius"/>
    </source>
</evidence>
<evidence type="ECO:0000259" key="9">
    <source>
        <dbReference type="PROSITE" id="PS50857"/>
    </source>
</evidence>
<dbReference type="PANTHER" id="PTHR22888">
    <property type="entry name" value="CYTOCHROME C OXIDASE, SUBUNIT II"/>
    <property type="match status" value="1"/>
</dbReference>
<evidence type="ECO:0000256" key="7">
    <source>
        <dbReference type="ARBA" id="ARBA00023136"/>
    </source>
</evidence>
<dbReference type="PANTHER" id="PTHR22888:SF9">
    <property type="entry name" value="CYTOCHROME C OXIDASE SUBUNIT 2"/>
    <property type="match status" value="1"/>
</dbReference>
<feature type="domain" description="Cytochrome oxidase subunit II copper A binding" evidence="9">
    <location>
        <begin position="94"/>
        <end position="206"/>
    </location>
</feature>
<evidence type="ECO:0000256" key="3">
    <source>
        <dbReference type="ARBA" id="ARBA00022448"/>
    </source>
</evidence>
<dbReference type="PROSITE" id="PS50857">
    <property type="entry name" value="COX2_CUA"/>
    <property type="match status" value="1"/>
</dbReference>
<dbReference type="InterPro" id="IPR002429">
    <property type="entry name" value="CcO_II-like_C"/>
</dbReference>
<feature type="transmembrane region" description="Helical" evidence="8">
    <location>
        <begin position="12"/>
        <end position="34"/>
    </location>
</feature>
<comment type="subcellular location">
    <subcellularLocation>
        <location evidence="1">Membrane</location>
    </subcellularLocation>
</comment>
<dbReference type="Gene3D" id="2.60.40.420">
    <property type="entry name" value="Cupredoxins - blue copper proteins"/>
    <property type="match status" value="1"/>
</dbReference>
<dbReference type="GO" id="GO:0042773">
    <property type="term" value="P:ATP synthesis coupled electron transport"/>
    <property type="evidence" value="ECO:0007669"/>
    <property type="project" value="TreeGrafter"/>
</dbReference>
<evidence type="ECO:0000256" key="1">
    <source>
        <dbReference type="ARBA" id="ARBA00004370"/>
    </source>
</evidence>
<accession>A0A3B0R4H7</accession>
<keyword evidence="7 8" id="KW-0472">Membrane</keyword>
<gene>
    <name evidence="10" type="ORF">MNBD_ALPHA08-404</name>
</gene>
<evidence type="ECO:0000256" key="4">
    <source>
        <dbReference type="ARBA" id="ARBA00022723"/>
    </source>
</evidence>
<dbReference type="SUPFAM" id="SSF49503">
    <property type="entry name" value="Cupredoxins"/>
    <property type="match status" value="1"/>
</dbReference>
<dbReference type="EMBL" id="UOEC01000023">
    <property type="protein sequence ID" value="VAV87139.1"/>
    <property type="molecule type" value="Genomic_DNA"/>
</dbReference>
<proteinExistence type="inferred from homology"/>
<dbReference type="GO" id="GO:0005507">
    <property type="term" value="F:copper ion binding"/>
    <property type="evidence" value="ECO:0007669"/>
    <property type="project" value="InterPro"/>
</dbReference>
<dbReference type="PROSITE" id="PS00078">
    <property type="entry name" value="COX2"/>
    <property type="match status" value="1"/>
</dbReference>
<sequence>MENALGLSGGQAVLMTITIFVTLLGLVGLAMALLMEKRWKLTYSIEYVFIAALLVMAWYGDFASTNIYKAYQEDLRGADPISGKFVEDADRDKKFDRILTVVAFQWGFAFITEDKEMSRNAAVVKPGERVLFKVITNDVIHGFNIPVSRITAEIDPGDVRELWIRAPDKPGKYLIQCVNYCGVGHAQMKAWLVVQGDEPIAKLKSGEKTNGA</sequence>
<protein>
    <recommendedName>
        <fullName evidence="9">Cytochrome oxidase subunit II copper A binding domain-containing protein</fullName>
    </recommendedName>
</protein>
<keyword evidence="5" id="KW-0249">Electron transport</keyword>
<dbReference type="GO" id="GO:0016020">
    <property type="term" value="C:membrane"/>
    <property type="evidence" value="ECO:0007669"/>
    <property type="project" value="UniProtKB-SubCell"/>
</dbReference>
<keyword evidence="4" id="KW-0479">Metal-binding</keyword>
<dbReference type="InterPro" id="IPR001505">
    <property type="entry name" value="Copper_CuA"/>
</dbReference>
<evidence type="ECO:0000256" key="6">
    <source>
        <dbReference type="ARBA" id="ARBA00023008"/>
    </source>
</evidence>
<organism evidence="10">
    <name type="scientific">hydrothermal vent metagenome</name>
    <dbReference type="NCBI Taxonomy" id="652676"/>
    <lineage>
        <taxon>unclassified sequences</taxon>
        <taxon>metagenomes</taxon>
        <taxon>ecological metagenomes</taxon>
    </lineage>
</organism>
<dbReference type="AlphaFoldDB" id="A0A3B0R4H7"/>
<reference evidence="10" key="1">
    <citation type="submission" date="2018-06" db="EMBL/GenBank/DDBJ databases">
        <authorList>
            <person name="Zhirakovskaya E."/>
        </authorList>
    </citation>
    <scope>NUCLEOTIDE SEQUENCE</scope>
</reference>
<keyword evidence="8" id="KW-0812">Transmembrane</keyword>
<keyword evidence="6" id="KW-0186">Copper</keyword>
<evidence type="ECO:0000256" key="2">
    <source>
        <dbReference type="ARBA" id="ARBA00007866"/>
    </source>
</evidence>
<dbReference type="Pfam" id="PF00116">
    <property type="entry name" value="COX2"/>
    <property type="match status" value="1"/>
</dbReference>
<keyword evidence="3" id="KW-0813">Transport</keyword>
<keyword evidence="8" id="KW-1133">Transmembrane helix</keyword>
<dbReference type="GO" id="GO:0004129">
    <property type="term" value="F:cytochrome-c oxidase activity"/>
    <property type="evidence" value="ECO:0007669"/>
    <property type="project" value="InterPro"/>
</dbReference>
<comment type="similarity">
    <text evidence="2">Belongs to the cytochrome c oxidase subunit 2 family.</text>
</comment>
<dbReference type="InterPro" id="IPR045187">
    <property type="entry name" value="CcO_II"/>
</dbReference>
<evidence type="ECO:0000313" key="10">
    <source>
        <dbReference type="EMBL" id="VAV87139.1"/>
    </source>
</evidence>
<dbReference type="InterPro" id="IPR008972">
    <property type="entry name" value="Cupredoxin"/>
</dbReference>
<name>A0A3B0R4H7_9ZZZZ</name>
<feature type="transmembrane region" description="Helical" evidence="8">
    <location>
        <begin position="41"/>
        <end position="60"/>
    </location>
</feature>
<evidence type="ECO:0000256" key="5">
    <source>
        <dbReference type="ARBA" id="ARBA00022982"/>
    </source>
</evidence>